<dbReference type="PANTHER" id="PTHR48085">
    <property type="entry name" value="CADMIUM/ZINC-TRANSPORTING ATPASE HMA2-RELATED"/>
    <property type="match status" value="1"/>
</dbReference>
<keyword evidence="5" id="KW-1133">Transmembrane helix</keyword>
<dbReference type="NCBIfam" id="TIGR01494">
    <property type="entry name" value="ATPase_P-type"/>
    <property type="match status" value="1"/>
</dbReference>
<keyword evidence="7" id="KW-0479">Metal-binding</keyword>
<dbReference type="Proteomes" id="UP000000440">
    <property type="component" value="Chromosome"/>
</dbReference>
<dbReference type="SUPFAM" id="SSF81653">
    <property type="entry name" value="Calcium ATPase, transduction domain A"/>
    <property type="match status" value="1"/>
</dbReference>
<dbReference type="GO" id="GO:0005886">
    <property type="term" value="C:plasma membrane"/>
    <property type="evidence" value="ECO:0007669"/>
    <property type="project" value="UniProtKB-SubCell"/>
</dbReference>
<dbReference type="GO" id="GO:0016887">
    <property type="term" value="F:ATP hydrolysis activity"/>
    <property type="evidence" value="ECO:0007669"/>
    <property type="project" value="InterPro"/>
</dbReference>
<dbReference type="InterPro" id="IPR023214">
    <property type="entry name" value="HAD_sf"/>
</dbReference>
<dbReference type="InterPro" id="IPR051014">
    <property type="entry name" value="Cation_Transport_ATPase_IB"/>
</dbReference>
<dbReference type="Gene3D" id="3.40.50.1000">
    <property type="entry name" value="HAD superfamily/HAD-like"/>
    <property type="match status" value="1"/>
</dbReference>
<dbReference type="GO" id="GO:0019829">
    <property type="term" value="F:ATPase-coupled monoatomic cation transmembrane transporter activity"/>
    <property type="evidence" value="ECO:0007669"/>
    <property type="project" value="InterPro"/>
</dbReference>
<dbReference type="SFLD" id="SFLDG00002">
    <property type="entry name" value="C1.7:_P-type_atpase_like"/>
    <property type="match status" value="1"/>
</dbReference>
<organism evidence="10 11">
    <name type="scientific">Thermosynechococcus vestitus (strain NIES-2133 / IAM M-273 / BP-1)</name>
    <dbReference type="NCBI Taxonomy" id="197221"/>
    <lineage>
        <taxon>Bacteria</taxon>
        <taxon>Bacillati</taxon>
        <taxon>Cyanobacteriota</taxon>
        <taxon>Cyanophyceae</taxon>
        <taxon>Acaryochloridales</taxon>
        <taxon>Thermosynechococcaceae</taxon>
        <taxon>Thermosynechococcus</taxon>
    </lineage>
</organism>
<dbReference type="Gene3D" id="2.70.150.10">
    <property type="entry name" value="Calcium-transporting ATPase, cytoplasmic transduction domain A"/>
    <property type="match status" value="1"/>
</dbReference>
<dbReference type="InterPro" id="IPR023299">
    <property type="entry name" value="ATPase_P-typ_cyto_dom_N"/>
</dbReference>
<dbReference type="GO" id="GO:0005524">
    <property type="term" value="F:ATP binding"/>
    <property type="evidence" value="ECO:0007669"/>
    <property type="project" value="UniProtKB-UniRule"/>
</dbReference>
<dbReference type="NCBIfam" id="TIGR01525">
    <property type="entry name" value="ATPase-IB_hvy"/>
    <property type="match status" value="1"/>
</dbReference>
<dbReference type="InterPro" id="IPR018303">
    <property type="entry name" value="ATPase_P-typ_P_site"/>
</dbReference>
<evidence type="ECO:0000313" key="11">
    <source>
        <dbReference type="Proteomes" id="UP000000440"/>
    </source>
</evidence>
<keyword evidence="11" id="KW-1185">Reference proteome</keyword>
<dbReference type="KEGG" id="tel:tlr2210"/>
<dbReference type="GO" id="GO:0046872">
    <property type="term" value="F:metal ion binding"/>
    <property type="evidence" value="ECO:0007669"/>
    <property type="project" value="UniProtKB-KW"/>
</dbReference>
<evidence type="ECO:0000259" key="9">
    <source>
        <dbReference type="Pfam" id="PF00122"/>
    </source>
</evidence>
<keyword evidence="4" id="KW-1278">Translocase</keyword>
<dbReference type="Pfam" id="PF00122">
    <property type="entry name" value="E1-E2_ATPase"/>
    <property type="match status" value="1"/>
</dbReference>
<dbReference type="SUPFAM" id="SSF81660">
    <property type="entry name" value="Metal cation-transporting ATPase, ATP-binding domain N"/>
    <property type="match status" value="1"/>
</dbReference>
<dbReference type="eggNOG" id="COG2217">
    <property type="taxonomic scope" value="Bacteria"/>
</dbReference>
<feature type="domain" description="P-type ATPase A" evidence="9">
    <location>
        <begin position="219"/>
        <end position="316"/>
    </location>
</feature>
<dbReference type="EnsemblBacteria" id="BAC09762">
    <property type="protein sequence ID" value="BAC09762"/>
    <property type="gene ID" value="BAC09762"/>
</dbReference>
<dbReference type="SFLD" id="SFLDF00027">
    <property type="entry name" value="p-type_atpase"/>
    <property type="match status" value="1"/>
</dbReference>
<evidence type="ECO:0000256" key="2">
    <source>
        <dbReference type="ARBA" id="ARBA00006024"/>
    </source>
</evidence>
<evidence type="ECO:0000256" key="5">
    <source>
        <dbReference type="ARBA" id="ARBA00022989"/>
    </source>
</evidence>
<feature type="compositionally biased region" description="Low complexity" evidence="8">
    <location>
        <begin position="753"/>
        <end position="769"/>
    </location>
</feature>
<dbReference type="InterPro" id="IPR027256">
    <property type="entry name" value="P-typ_ATPase_IB"/>
</dbReference>
<dbReference type="InterPro" id="IPR008250">
    <property type="entry name" value="ATPase_P-typ_transduc_dom_A_sf"/>
</dbReference>
<dbReference type="PRINTS" id="PR00119">
    <property type="entry name" value="CATATPASE"/>
</dbReference>
<evidence type="ECO:0000256" key="3">
    <source>
        <dbReference type="ARBA" id="ARBA00022692"/>
    </source>
</evidence>
<accession>Q8DGV2</accession>
<dbReference type="CDD" id="cd07550">
    <property type="entry name" value="P-type_ATPase_HM"/>
    <property type="match status" value="1"/>
</dbReference>
<dbReference type="Pfam" id="PF00702">
    <property type="entry name" value="Hydrolase"/>
    <property type="match status" value="1"/>
</dbReference>
<evidence type="ECO:0000256" key="1">
    <source>
        <dbReference type="ARBA" id="ARBA00004141"/>
    </source>
</evidence>
<name>Q8DGV2_THEVB</name>
<comment type="similarity">
    <text evidence="2 7">Belongs to the cation transport ATPase (P-type) (TC 3.A.3) family. Type IB subfamily.</text>
</comment>
<dbReference type="EMBL" id="BA000039">
    <property type="protein sequence ID" value="BAC09762.1"/>
    <property type="molecule type" value="Genomic_DNA"/>
</dbReference>
<comment type="subcellular location">
    <subcellularLocation>
        <location evidence="7">Cell membrane</location>
    </subcellularLocation>
    <subcellularLocation>
        <location evidence="1">Membrane</location>
        <topology evidence="1">Multi-pass membrane protein</topology>
    </subcellularLocation>
</comment>
<keyword evidence="7" id="KW-0547">Nucleotide-binding</keyword>
<evidence type="ECO:0000256" key="6">
    <source>
        <dbReference type="ARBA" id="ARBA00023136"/>
    </source>
</evidence>
<reference evidence="10 11" key="1">
    <citation type="journal article" date="2002" name="DNA Res.">
        <title>Complete genome structure of the thermophilic cyanobacterium Thermosynechococcus elongatus BP-1.</title>
        <authorList>
            <person name="Nakamura Y."/>
            <person name="Kaneko T."/>
            <person name="Sato S."/>
            <person name="Ikeuchi M."/>
            <person name="Katoh H."/>
            <person name="Sasamoto S."/>
            <person name="Watanabe A."/>
            <person name="Iriguchi M."/>
            <person name="Kawashima K."/>
            <person name="Kimura T."/>
            <person name="Kishida Y."/>
            <person name="Kiyokawa C."/>
            <person name="Kohara M."/>
            <person name="Matsumoto M."/>
            <person name="Matsuno A."/>
            <person name="Nakazaki N."/>
            <person name="Shimpo S."/>
            <person name="Sugimoto M."/>
            <person name="Takeuchi C."/>
            <person name="Yamada M."/>
            <person name="Tabata S."/>
        </authorList>
    </citation>
    <scope>NUCLEOTIDE SEQUENCE [LARGE SCALE GENOMIC DNA]</scope>
    <source>
        <strain evidence="11">IAM M-273 / NIES-2133 / BP-1</strain>
    </source>
</reference>
<dbReference type="InterPro" id="IPR044492">
    <property type="entry name" value="P_typ_ATPase_HD_dom"/>
</dbReference>
<keyword evidence="7" id="KW-0067">ATP-binding</keyword>
<keyword evidence="7" id="KW-1003">Cell membrane</keyword>
<evidence type="ECO:0000256" key="7">
    <source>
        <dbReference type="RuleBase" id="RU362081"/>
    </source>
</evidence>
<sequence>MTATTFSPPPAKVYYEVVHHLPGRVRLRIPRLQYDDRYGRQLQALFVQEESVQQIRLNLAAASLIIRYHPEAHHPLHRFGQLIQAAADEHLPPLAGMLPIDKLVYSPWNASDFIEKMALPTLALAIVALLPVQTPFYPAIVATVIVAVALPTFQEALENLEHRHLNVTQLESLWTILHTLQGEYLAPVLAAFMNRLGEALRDMTAQGGEKQVFDPLDQQRTYWVERGGTRQNVSVGELQVGDRVIVAAGSAVPVDGTVLWGSAVIQRQFLTGESDLLPCEPGQTVLASSLVVRGQICVVAQAVGEETQVGKTLQLARQAPQLDTRIQNYAEEISNQAILPAMGVAAIVYGATLDAHRAIAPLQLDFGSGIGIAIPTAILAALTHAPHVGVYFRNGRALELLSRVNVIVFDKTGTLTEVKGTIVGVNLLKPGLSEQTLLYWLATVEQSINHPFALAILEYAAERGIEGGTYSDWVYEPGKGVAATVEGQDILVGTPQLMRDRQVPIDLDELRTHEGVLWNRSLVCVACNRELVALVFYSNPVRSEAASVIAALQQRHIECYMVTGDHHEVANAVGYATGFRPGQIYTNMLPEDKVALLEKFKNGGEKVVAYVGEGFNDTAAMAYADISITLSDGSDAARQTADLILMNNRLEGLVQAIALSQEVMHIINQNIALVVIPNVSVVLAGVFLSLHPVIAVLISNGATLLAELNSLRILTDYRPVKIERKCSRSRSQAGVLDIPWKKRPRRSFDHFGSQLSSQSLSNSHLPSEP</sequence>
<dbReference type="AlphaFoldDB" id="Q8DGV2"/>
<feature type="region of interest" description="Disordered" evidence="8">
    <location>
        <begin position="749"/>
        <end position="769"/>
    </location>
</feature>
<keyword evidence="3" id="KW-0812">Transmembrane</keyword>
<dbReference type="Gene3D" id="3.40.1110.10">
    <property type="entry name" value="Calcium-transporting ATPase, cytoplasmic domain N"/>
    <property type="match status" value="1"/>
</dbReference>
<dbReference type="SFLD" id="SFLDS00003">
    <property type="entry name" value="Haloacid_Dehalogenase"/>
    <property type="match status" value="1"/>
</dbReference>
<dbReference type="SUPFAM" id="SSF56784">
    <property type="entry name" value="HAD-like"/>
    <property type="match status" value="1"/>
</dbReference>
<dbReference type="PANTHER" id="PTHR48085:SF5">
    <property type="entry name" value="CADMIUM_ZINC-TRANSPORTING ATPASE HMA4-RELATED"/>
    <property type="match status" value="1"/>
</dbReference>
<dbReference type="STRING" id="197221.gene:10748821"/>
<dbReference type="InterPro" id="IPR036412">
    <property type="entry name" value="HAD-like_sf"/>
</dbReference>
<dbReference type="PROSITE" id="PS00154">
    <property type="entry name" value="ATPASE_E1_E2"/>
    <property type="match status" value="1"/>
</dbReference>
<dbReference type="RefSeq" id="WP_011058044.1">
    <property type="nucleotide sequence ID" value="NC_004113.1"/>
</dbReference>
<gene>
    <name evidence="10" type="ordered locus">tlr2210</name>
</gene>
<protein>
    <submittedName>
        <fullName evidence="10">Tlr2210 protein</fullName>
    </submittedName>
</protein>
<evidence type="ECO:0000256" key="8">
    <source>
        <dbReference type="SAM" id="MobiDB-lite"/>
    </source>
</evidence>
<dbReference type="InterPro" id="IPR059000">
    <property type="entry name" value="ATPase_P-type_domA"/>
</dbReference>
<evidence type="ECO:0000256" key="4">
    <source>
        <dbReference type="ARBA" id="ARBA00022967"/>
    </source>
</evidence>
<evidence type="ECO:0000313" key="10">
    <source>
        <dbReference type="EMBL" id="BAC09762.1"/>
    </source>
</evidence>
<dbReference type="InterPro" id="IPR001757">
    <property type="entry name" value="P_typ_ATPase"/>
</dbReference>
<keyword evidence="6" id="KW-0472">Membrane</keyword>
<proteinExistence type="inferred from homology"/>